<evidence type="ECO:0000259" key="1">
    <source>
        <dbReference type="Pfam" id="PF09347"/>
    </source>
</evidence>
<dbReference type="EMBL" id="FP475956">
    <property type="protein sequence ID" value="CAZ90275.1"/>
    <property type="molecule type" value="Genomic_DNA"/>
</dbReference>
<dbReference type="HOGENOM" id="CLU_079904_0_0_4"/>
<dbReference type="Proteomes" id="UP000002372">
    <property type="component" value="Chromosome"/>
</dbReference>
<evidence type="ECO:0000313" key="2">
    <source>
        <dbReference type="EMBL" id="CAZ90275.1"/>
    </source>
</evidence>
<dbReference type="OrthoDB" id="5298498at2"/>
<dbReference type="Pfam" id="PF09347">
    <property type="entry name" value="DUF1989"/>
    <property type="match status" value="1"/>
</dbReference>
<name>D6CNZ7_THIA3</name>
<keyword evidence="5" id="KW-1185">Reference proteome</keyword>
<reference evidence="4" key="2">
    <citation type="journal article" date="2010" name="PLoS Genet.">
        <title>Structure, function, and evolution of the Thiomonas spp. genome.</title>
        <authorList>
            <person name="Arsene-Ploetze F."/>
            <person name="Koechler S."/>
            <person name="Marchal M."/>
            <person name="Coppee J.Y."/>
            <person name="Chandler M."/>
            <person name="Bonnefoy V."/>
            <person name="Brochier-Armanet C."/>
            <person name="Barakat M."/>
            <person name="Barbe V."/>
            <person name="Battaglia-Brunet F."/>
            <person name="Bruneel O."/>
            <person name="Bryan C.G."/>
            <person name="Cleiss-Arnold J."/>
            <person name="Cruveiller S."/>
            <person name="Erhardt M."/>
            <person name="Heinrich-Salmeron A."/>
            <person name="Hommais F."/>
            <person name="Joulian C."/>
            <person name="Krin E."/>
            <person name="Lieutaud A."/>
            <person name="Lievremont D."/>
            <person name="Michel C."/>
            <person name="Muller D."/>
            <person name="Ortet P."/>
            <person name="Proux C."/>
            <person name="Siguier P."/>
            <person name="Roche D."/>
            <person name="Rouy Z."/>
            <person name="Salvignol G."/>
            <person name="Slyemi D."/>
            <person name="Talla E."/>
            <person name="Weiss S."/>
            <person name="Weissenbach J."/>
            <person name="Medigue C."/>
            <person name="Bertin P.N."/>
        </authorList>
    </citation>
    <scope>NUCLEOTIDE SEQUENCE [LARGE SCALE GENOMIC DNA]</scope>
    <source>
        <strain evidence="4">DSM 22701 / CIP 110005 / 3As</strain>
    </source>
</reference>
<dbReference type="Proteomes" id="UP000078599">
    <property type="component" value="Unassembled WGS sequence"/>
</dbReference>
<dbReference type="PANTHER" id="PTHR31527">
    <property type="entry name" value="RE64534P"/>
    <property type="match status" value="1"/>
</dbReference>
<reference key="1">
    <citation type="submission" date="2009-07" db="EMBL/GenBank/DDBJ databases">
        <authorList>
            <person name="Genoscope - CEA"/>
        </authorList>
    </citation>
    <scope>NUCLEOTIDE SEQUENCE</scope>
    <source>
        <strain>3As</strain>
    </source>
</reference>
<dbReference type="RefSeq" id="WP_013107485.1">
    <property type="nucleotide sequence ID" value="NC_014145.1"/>
</dbReference>
<dbReference type="eggNOG" id="COG3665">
    <property type="taxonomic scope" value="Bacteria"/>
</dbReference>
<accession>D6CNZ7</accession>
<gene>
    <name evidence="2" type="ordered locus">THI_3698</name>
    <name evidence="3" type="ORF">THICB1_110571</name>
</gene>
<dbReference type="PANTHER" id="PTHR31527:SF0">
    <property type="entry name" value="RE64534P"/>
    <property type="match status" value="1"/>
</dbReference>
<dbReference type="InterPro" id="IPR018959">
    <property type="entry name" value="DUF1989"/>
</dbReference>
<reference evidence="2" key="3">
    <citation type="submission" date="2010-07" db="EMBL/GenBank/DDBJ databases">
        <authorList>
            <person name="Genoscope - CEA"/>
        </authorList>
    </citation>
    <scope>NUCLEOTIDE SEQUENCE</scope>
    <source>
        <strain evidence="2">3As</strain>
    </source>
</reference>
<reference evidence="3 5" key="4">
    <citation type="submission" date="2015-03" db="EMBL/GenBank/DDBJ databases">
        <authorList>
            <person name="Regsiter A."/>
            <person name="william w."/>
        </authorList>
    </citation>
    <scope>NUCLEOTIDE SEQUENCE [LARGE SCALE GENOMIC DNA]</scope>
    <source>
        <strain evidence="3 5">CB1</strain>
    </source>
</reference>
<evidence type="ECO:0000313" key="4">
    <source>
        <dbReference type="Proteomes" id="UP000002372"/>
    </source>
</evidence>
<dbReference type="KEGG" id="thi:THI_3698"/>
<feature type="domain" description="DUF1989" evidence="1">
    <location>
        <begin position="19"/>
        <end position="189"/>
    </location>
</feature>
<evidence type="ECO:0000313" key="3">
    <source>
        <dbReference type="EMBL" id="CQR28951.1"/>
    </source>
</evidence>
<dbReference type="InterPro" id="IPR017792">
    <property type="entry name" value="UAAP1"/>
</dbReference>
<dbReference type="EMBL" id="CTRI01000003">
    <property type="protein sequence ID" value="CQR28951.1"/>
    <property type="molecule type" value="Genomic_DNA"/>
</dbReference>
<evidence type="ECO:0000313" key="5">
    <source>
        <dbReference type="Proteomes" id="UP000078599"/>
    </source>
</evidence>
<sequence length="245" mass="27136">MAQSIHPVPAETFLWEDLIPGGCHWSGVLRRGTALRIADHTGRANLSALFFRADAPIERYNMPDTLKAQHTAMLTRGHALYSDMGRVLCSIIADTAGWHDTIGGVSTDADIMGRYGASRYQTARNAMHRSAEDGLLIELFKHGLGRADLAPNVNFFSKLTVDEAGLLQFDTTHGKAGQWLDLRFDMDVLAVFSAAPHALDPRPDYAPSDVHLTAWRCGPADAHDDCRNACPENQRGFYRTELLYR</sequence>
<protein>
    <recommendedName>
        <fullName evidence="1">DUF1989 domain-containing protein</fullName>
    </recommendedName>
</protein>
<dbReference type="NCBIfam" id="TIGR03425">
    <property type="entry name" value="urea_degr_2"/>
    <property type="match status" value="1"/>
</dbReference>
<dbReference type="AlphaFoldDB" id="D6CNZ7"/>
<proteinExistence type="predicted"/>
<organism evidence="2 4">
    <name type="scientific">Thiomonas arsenitoxydans (strain DSM 22701 / CIP 110005 / 3As)</name>
    <dbReference type="NCBI Taxonomy" id="426114"/>
    <lineage>
        <taxon>Bacteria</taxon>
        <taxon>Pseudomonadati</taxon>
        <taxon>Pseudomonadota</taxon>
        <taxon>Betaproteobacteria</taxon>
        <taxon>Burkholderiales</taxon>
        <taxon>Thiomonas</taxon>
    </lineage>
</organism>